<dbReference type="eggNOG" id="COG3577">
    <property type="taxonomic scope" value="Bacteria"/>
</dbReference>
<gene>
    <name evidence="1" type="ORF">CLSA_c32590</name>
</gene>
<dbReference type="OrthoDB" id="463626at2"/>
<dbReference type="KEGG" id="csb:CLSA_c32590"/>
<organism evidence="1 2">
    <name type="scientific">Clostridium saccharobutylicum DSM 13864</name>
    <dbReference type="NCBI Taxonomy" id="1345695"/>
    <lineage>
        <taxon>Bacteria</taxon>
        <taxon>Bacillati</taxon>
        <taxon>Bacillota</taxon>
        <taxon>Clostridia</taxon>
        <taxon>Eubacteriales</taxon>
        <taxon>Clostridiaceae</taxon>
        <taxon>Clostridium</taxon>
    </lineage>
</organism>
<name>U5MTV1_CLOSA</name>
<dbReference type="GeneID" id="55475605"/>
<protein>
    <submittedName>
        <fullName evidence="1">Uncharacterized protein</fullName>
    </submittedName>
</protein>
<evidence type="ECO:0000313" key="2">
    <source>
        <dbReference type="Proteomes" id="UP000017118"/>
    </source>
</evidence>
<dbReference type="EMBL" id="CP006721">
    <property type="protein sequence ID" value="AGX44224.1"/>
    <property type="molecule type" value="Genomic_DNA"/>
</dbReference>
<dbReference type="PATRIC" id="fig|1345695.10.peg.206"/>
<dbReference type="AlphaFoldDB" id="U5MTV1"/>
<proteinExistence type="predicted"/>
<evidence type="ECO:0000313" key="1">
    <source>
        <dbReference type="EMBL" id="AGX44224.1"/>
    </source>
</evidence>
<dbReference type="Proteomes" id="UP000017118">
    <property type="component" value="Chromosome"/>
</dbReference>
<accession>U5MTV1</accession>
<keyword evidence="2" id="KW-1185">Reference proteome</keyword>
<sequence>MIDEAQQQKIISSSCADIGLKSFKIDFGEIDPNERVNGPLGLDFLREAKITLDLAELIIYTQ</sequence>
<dbReference type="HOGENOM" id="CLU_2896183_0_0_9"/>
<reference evidence="1 2" key="1">
    <citation type="journal article" date="2013" name="Genome Announc.">
        <title>Complete Genome Sequence of the Solvent Producer Clostridium saccharobutylicum NCP262 (DSM 13864).</title>
        <authorList>
            <person name="Poehlein A."/>
            <person name="Hartwich K."/>
            <person name="Krabben P."/>
            <person name="Ehrenreich A."/>
            <person name="Liebl W."/>
            <person name="Durre P."/>
            <person name="Gottschalk G."/>
            <person name="Daniel R."/>
        </authorList>
    </citation>
    <scope>NUCLEOTIDE SEQUENCE [LARGE SCALE GENOMIC DNA]</scope>
    <source>
        <strain evidence="1">DSM 13864</strain>
    </source>
</reference>
<dbReference type="RefSeq" id="WP_022747366.1">
    <property type="nucleotide sequence ID" value="NC_022571.1"/>
</dbReference>